<dbReference type="Gene3D" id="1.10.1740.10">
    <property type="match status" value="1"/>
</dbReference>
<dbReference type="AlphaFoldDB" id="A0A4U1IIK3"/>
<feature type="domain" description="RNA polymerase sigma-70 region 2" evidence="5">
    <location>
        <begin position="42"/>
        <end position="109"/>
    </location>
</feature>
<name>A0A4U1IIK3_9BACT</name>
<dbReference type="PANTHER" id="PTHR43133:SF46">
    <property type="entry name" value="RNA POLYMERASE SIGMA-70 FACTOR ECF SUBFAMILY"/>
    <property type="match status" value="1"/>
</dbReference>
<feature type="domain" description="RNA polymerase sigma factor 70 region 4 type 2" evidence="6">
    <location>
        <begin position="138"/>
        <end position="190"/>
    </location>
</feature>
<dbReference type="Pfam" id="PF08281">
    <property type="entry name" value="Sigma70_r4_2"/>
    <property type="match status" value="1"/>
</dbReference>
<dbReference type="InterPro" id="IPR039425">
    <property type="entry name" value="RNA_pol_sigma-70-like"/>
</dbReference>
<dbReference type="InterPro" id="IPR013324">
    <property type="entry name" value="RNA_pol_sigma_r3/r4-like"/>
</dbReference>
<sequence length="200" mass="22381">MRALDLLAPLFFSRPTASAARVEEELVERLRRGESSAIAEVYDEHYATVRAFARRLTGDDAAAEDLVHDVFVSLPSAAQRFRGESSLKTFLVSIAVNHARHHLRSAARRRVALERLGREPLPDAPNPERDVSRAALARALDRALDQLPVPQRVAFVLCEVEDRSAREAAEIMGVPEATARTRLFHAKQKLRALLDEEESR</sequence>
<evidence type="ECO:0000256" key="1">
    <source>
        <dbReference type="ARBA" id="ARBA00010641"/>
    </source>
</evidence>
<keyword evidence="3" id="KW-0731">Sigma factor</keyword>
<reference evidence="7 8" key="1">
    <citation type="submission" date="2019-04" db="EMBL/GenBank/DDBJ databases">
        <authorList>
            <person name="Li Y."/>
            <person name="Wang J."/>
        </authorList>
    </citation>
    <scope>NUCLEOTIDE SEQUENCE [LARGE SCALE GENOMIC DNA]</scope>
    <source>
        <strain evidence="7 8">DSM 14668</strain>
    </source>
</reference>
<dbReference type="InterPro" id="IPR036388">
    <property type="entry name" value="WH-like_DNA-bd_sf"/>
</dbReference>
<dbReference type="SUPFAM" id="SSF88946">
    <property type="entry name" value="Sigma2 domain of RNA polymerase sigma factors"/>
    <property type="match status" value="1"/>
</dbReference>
<dbReference type="EMBL" id="SSMQ01000121">
    <property type="protein sequence ID" value="TKC93621.1"/>
    <property type="molecule type" value="Genomic_DNA"/>
</dbReference>
<keyword evidence="2" id="KW-0805">Transcription regulation</keyword>
<dbReference type="OrthoDB" id="5516273at2"/>
<dbReference type="InterPro" id="IPR007627">
    <property type="entry name" value="RNA_pol_sigma70_r2"/>
</dbReference>
<dbReference type="RefSeq" id="WP_136936197.1">
    <property type="nucleotide sequence ID" value="NZ_SSMQ01000121.1"/>
</dbReference>
<protein>
    <submittedName>
        <fullName evidence="7">RNA polymerase sigma factor</fullName>
    </submittedName>
</protein>
<dbReference type="Proteomes" id="UP000309215">
    <property type="component" value="Unassembled WGS sequence"/>
</dbReference>
<keyword evidence="4" id="KW-0804">Transcription</keyword>
<dbReference type="InterPro" id="IPR013249">
    <property type="entry name" value="RNA_pol_sigma70_r4_t2"/>
</dbReference>
<dbReference type="Pfam" id="PF04542">
    <property type="entry name" value="Sigma70_r2"/>
    <property type="match status" value="1"/>
</dbReference>
<evidence type="ECO:0000259" key="5">
    <source>
        <dbReference type="Pfam" id="PF04542"/>
    </source>
</evidence>
<evidence type="ECO:0000313" key="8">
    <source>
        <dbReference type="Proteomes" id="UP000309215"/>
    </source>
</evidence>
<dbReference type="PANTHER" id="PTHR43133">
    <property type="entry name" value="RNA POLYMERASE ECF-TYPE SIGMA FACTO"/>
    <property type="match status" value="1"/>
</dbReference>
<dbReference type="Gene3D" id="1.10.10.10">
    <property type="entry name" value="Winged helix-like DNA-binding domain superfamily/Winged helix DNA-binding domain"/>
    <property type="match status" value="1"/>
</dbReference>
<evidence type="ECO:0000256" key="3">
    <source>
        <dbReference type="ARBA" id="ARBA00023082"/>
    </source>
</evidence>
<dbReference type="InterPro" id="IPR013325">
    <property type="entry name" value="RNA_pol_sigma_r2"/>
</dbReference>
<evidence type="ECO:0000256" key="2">
    <source>
        <dbReference type="ARBA" id="ARBA00023015"/>
    </source>
</evidence>
<evidence type="ECO:0000259" key="6">
    <source>
        <dbReference type="Pfam" id="PF08281"/>
    </source>
</evidence>
<proteinExistence type="inferred from homology"/>
<gene>
    <name evidence="7" type="ORF">E8A74_49460</name>
</gene>
<dbReference type="GO" id="GO:0003677">
    <property type="term" value="F:DNA binding"/>
    <property type="evidence" value="ECO:0007669"/>
    <property type="project" value="InterPro"/>
</dbReference>
<dbReference type="GO" id="GO:0016987">
    <property type="term" value="F:sigma factor activity"/>
    <property type="evidence" value="ECO:0007669"/>
    <property type="project" value="UniProtKB-KW"/>
</dbReference>
<dbReference type="NCBIfam" id="TIGR02937">
    <property type="entry name" value="sigma70-ECF"/>
    <property type="match status" value="1"/>
</dbReference>
<organism evidence="7 8">
    <name type="scientific">Polyangium fumosum</name>
    <dbReference type="NCBI Taxonomy" id="889272"/>
    <lineage>
        <taxon>Bacteria</taxon>
        <taxon>Pseudomonadati</taxon>
        <taxon>Myxococcota</taxon>
        <taxon>Polyangia</taxon>
        <taxon>Polyangiales</taxon>
        <taxon>Polyangiaceae</taxon>
        <taxon>Polyangium</taxon>
    </lineage>
</organism>
<accession>A0A4U1IIK3</accession>
<keyword evidence="8" id="KW-1185">Reference proteome</keyword>
<evidence type="ECO:0000256" key="4">
    <source>
        <dbReference type="ARBA" id="ARBA00023163"/>
    </source>
</evidence>
<dbReference type="SUPFAM" id="SSF88659">
    <property type="entry name" value="Sigma3 and sigma4 domains of RNA polymerase sigma factors"/>
    <property type="match status" value="1"/>
</dbReference>
<dbReference type="GO" id="GO:0006352">
    <property type="term" value="P:DNA-templated transcription initiation"/>
    <property type="evidence" value="ECO:0007669"/>
    <property type="project" value="InterPro"/>
</dbReference>
<comment type="caution">
    <text evidence="7">The sequence shown here is derived from an EMBL/GenBank/DDBJ whole genome shotgun (WGS) entry which is preliminary data.</text>
</comment>
<dbReference type="InterPro" id="IPR014284">
    <property type="entry name" value="RNA_pol_sigma-70_dom"/>
</dbReference>
<evidence type="ECO:0000313" key="7">
    <source>
        <dbReference type="EMBL" id="TKC93621.1"/>
    </source>
</evidence>
<comment type="similarity">
    <text evidence="1">Belongs to the sigma-70 factor family. ECF subfamily.</text>
</comment>